<feature type="chain" id="PRO_5035478081" description="GH16 domain-containing protein" evidence="2">
    <location>
        <begin position="21"/>
        <end position="335"/>
    </location>
</feature>
<reference evidence="4" key="1">
    <citation type="submission" date="2019-08" db="EMBL/GenBank/DDBJ databases">
        <title>The genome of the North American firefly Photinus pyralis.</title>
        <authorList>
            <consortium name="Photinus pyralis genome working group"/>
            <person name="Fallon T.R."/>
            <person name="Sander Lower S.E."/>
            <person name="Weng J.-K."/>
        </authorList>
    </citation>
    <scope>NUCLEOTIDE SEQUENCE</scope>
    <source>
        <strain evidence="4">TRF0915ILg1</strain>
        <tissue evidence="4">Whole body</tissue>
    </source>
</reference>
<dbReference type="EMBL" id="VTPC01080830">
    <property type="protein sequence ID" value="KAF2887969.1"/>
    <property type="molecule type" value="Genomic_DNA"/>
</dbReference>
<dbReference type="InterPro" id="IPR050546">
    <property type="entry name" value="Glycosyl_Hydrlase_16"/>
</dbReference>
<evidence type="ECO:0000256" key="1">
    <source>
        <dbReference type="ARBA" id="ARBA00006865"/>
    </source>
</evidence>
<dbReference type="SUPFAM" id="SSF49899">
    <property type="entry name" value="Concanavalin A-like lectins/glucanases"/>
    <property type="match status" value="1"/>
</dbReference>
<evidence type="ECO:0000313" key="5">
    <source>
        <dbReference type="Proteomes" id="UP000801492"/>
    </source>
</evidence>
<evidence type="ECO:0000313" key="4">
    <source>
        <dbReference type="EMBL" id="KAF2887969.1"/>
    </source>
</evidence>
<dbReference type="PANTHER" id="PTHR10963:SF55">
    <property type="entry name" value="GLYCOSIDE HYDROLASE FAMILY 16 PROTEIN"/>
    <property type="match status" value="1"/>
</dbReference>
<dbReference type="GO" id="GO:0004553">
    <property type="term" value="F:hydrolase activity, hydrolyzing O-glycosyl compounds"/>
    <property type="evidence" value="ECO:0007669"/>
    <property type="project" value="InterPro"/>
</dbReference>
<dbReference type="Gene3D" id="2.60.120.200">
    <property type="match status" value="1"/>
</dbReference>
<gene>
    <name evidence="4" type="ORF">ILUMI_18204</name>
</gene>
<comment type="similarity">
    <text evidence="1">Belongs to the glycosyl hydrolase 16 family.</text>
</comment>
<accession>A0A8K0G6L9</accession>
<dbReference type="InterPro" id="IPR000757">
    <property type="entry name" value="Beta-glucanase-like"/>
</dbReference>
<feature type="domain" description="GH16" evidence="3">
    <location>
        <begin position="26"/>
        <end position="316"/>
    </location>
</feature>
<protein>
    <recommendedName>
        <fullName evidence="3">GH16 domain-containing protein</fullName>
    </recommendedName>
</protein>
<dbReference type="InterPro" id="IPR013320">
    <property type="entry name" value="ConA-like_dom_sf"/>
</dbReference>
<evidence type="ECO:0000256" key="2">
    <source>
        <dbReference type="SAM" id="SignalP"/>
    </source>
</evidence>
<keyword evidence="5" id="KW-1185">Reference proteome</keyword>
<dbReference type="Proteomes" id="UP000801492">
    <property type="component" value="Unassembled WGS sequence"/>
</dbReference>
<dbReference type="Pfam" id="PF00722">
    <property type="entry name" value="Glyco_hydro_16"/>
    <property type="match status" value="1"/>
</dbReference>
<dbReference type="PANTHER" id="PTHR10963">
    <property type="entry name" value="GLYCOSYL HYDROLASE-RELATED"/>
    <property type="match status" value="1"/>
</dbReference>
<feature type="signal peptide" evidence="2">
    <location>
        <begin position="1"/>
        <end position="20"/>
    </location>
</feature>
<organism evidence="4 5">
    <name type="scientific">Ignelater luminosus</name>
    <name type="common">Cucubano</name>
    <name type="synonym">Pyrophorus luminosus</name>
    <dbReference type="NCBI Taxonomy" id="2038154"/>
    <lineage>
        <taxon>Eukaryota</taxon>
        <taxon>Metazoa</taxon>
        <taxon>Ecdysozoa</taxon>
        <taxon>Arthropoda</taxon>
        <taxon>Hexapoda</taxon>
        <taxon>Insecta</taxon>
        <taxon>Pterygota</taxon>
        <taxon>Neoptera</taxon>
        <taxon>Endopterygota</taxon>
        <taxon>Coleoptera</taxon>
        <taxon>Polyphaga</taxon>
        <taxon>Elateriformia</taxon>
        <taxon>Elateroidea</taxon>
        <taxon>Elateridae</taxon>
        <taxon>Agrypninae</taxon>
        <taxon>Pyrophorini</taxon>
        <taxon>Ignelater</taxon>
    </lineage>
</organism>
<dbReference type="OrthoDB" id="4781at2759"/>
<dbReference type="GO" id="GO:0005975">
    <property type="term" value="P:carbohydrate metabolic process"/>
    <property type="evidence" value="ECO:0007669"/>
    <property type="project" value="InterPro"/>
</dbReference>
<proteinExistence type="inferred from homology"/>
<dbReference type="AlphaFoldDB" id="A0A8K0G6L9"/>
<sequence>MKYSILIFAVVSTFIYETHQCGPSATTASGSSAPTRICSGQLIFEDNFDNLNTNKWKHEITLGGGGNWEFQWYTNDGSNSKAENGVLKIRPTLTSDFLGEAALTSRTVDLGSSCTNADFYGCRRTGTPHNILNPIRSAKLITRDSFAFKYGRVEIRAKMPAGDWLWPAIWMLPKHNSYGEWPRSGEIDIIESRGNRHLTVNGNNIGVKQISSTLHWGPNRENDGFWRTHWEKNKNEFNENFHTYEVLWTPDNISFKVDGQTIGSVTPPQGGFWQLGNRGHGNIWGSGSKLAPFDKEFYLVLNLAVGGVNSYFPDNASNPGGKPWSNNSPKVFYPK</sequence>
<keyword evidence="2" id="KW-0732">Signal</keyword>
<evidence type="ECO:0000259" key="3">
    <source>
        <dbReference type="PROSITE" id="PS51762"/>
    </source>
</evidence>
<dbReference type="PROSITE" id="PS51762">
    <property type="entry name" value="GH16_2"/>
    <property type="match status" value="1"/>
</dbReference>
<comment type="caution">
    <text evidence="4">The sequence shown here is derived from an EMBL/GenBank/DDBJ whole genome shotgun (WGS) entry which is preliminary data.</text>
</comment>
<name>A0A8K0G6L9_IGNLU</name>